<protein>
    <submittedName>
        <fullName evidence="2">Uncharacterized protein</fullName>
    </submittedName>
</protein>
<feature type="compositionally biased region" description="Polar residues" evidence="1">
    <location>
        <begin position="75"/>
        <end position="85"/>
    </location>
</feature>
<feature type="region of interest" description="Disordered" evidence="1">
    <location>
        <begin position="48"/>
        <end position="85"/>
    </location>
</feature>
<gene>
    <name evidence="2" type="ORF">NHX12_021436</name>
</gene>
<evidence type="ECO:0000313" key="3">
    <source>
        <dbReference type="Proteomes" id="UP001148018"/>
    </source>
</evidence>
<keyword evidence="3" id="KW-1185">Reference proteome</keyword>
<dbReference type="EMBL" id="JANIIK010000037">
    <property type="protein sequence ID" value="KAJ3611421.1"/>
    <property type="molecule type" value="Genomic_DNA"/>
</dbReference>
<name>A0A9Q0EQI0_9TELE</name>
<feature type="compositionally biased region" description="Basic and acidic residues" evidence="1">
    <location>
        <begin position="55"/>
        <end position="70"/>
    </location>
</feature>
<organism evidence="2 3">
    <name type="scientific">Muraenolepis orangiensis</name>
    <name type="common">Patagonian moray cod</name>
    <dbReference type="NCBI Taxonomy" id="630683"/>
    <lineage>
        <taxon>Eukaryota</taxon>
        <taxon>Metazoa</taxon>
        <taxon>Chordata</taxon>
        <taxon>Craniata</taxon>
        <taxon>Vertebrata</taxon>
        <taxon>Euteleostomi</taxon>
        <taxon>Actinopterygii</taxon>
        <taxon>Neopterygii</taxon>
        <taxon>Teleostei</taxon>
        <taxon>Neoteleostei</taxon>
        <taxon>Acanthomorphata</taxon>
        <taxon>Zeiogadaria</taxon>
        <taxon>Gadariae</taxon>
        <taxon>Gadiformes</taxon>
        <taxon>Muraenolepidoidei</taxon>
        <taxon>Muraenolepididae</taxon>
        <taxon>Muraenolepis</taxon>
    </lineage>
</organism>
<reference evidence="2" key="1">
    <citation type="submission" date="2022-07" db="EMBL/GenBank/DDBJ databases">
        <title>Chromosome-level genome of Muraenolepis orangiensis.</title>
        <authorList>
            <person name="Kim J."/>
        </authorList>
    </citation>
    <scope>NUCLEOTIDE SEQUENCE</scope>
    <source>
        <strain evidence="2">KU_S4_2022</strain>
        <tissue evidence="2">Muscle</tissue>
    </source>
</reference>
<accession>A0A9Q0EQI0</accession>
<proteinExistence type="predicted"/>
<evidence type="ECO:0000256" key="1">
    <source>
        <dbReference type="SAM" id="MobiDB-lite"/>
    </source>
</evidence>
<dbReference type="AlphaFoldDB" id="A0A9Q0EQI0"/>
<dbReference type="Proteomes" id="UP001148018">
    <property type="component" value="Unassembled WGS sequence"/>
</dbReference>
<comment type="caution">
    <text evidence="2">The sequence shown here is derived from an EMBL/GenBank/DDBJ whole genome shotgun (WGS) entry which is preliminary data.</text>
</comment>
<sequence>MASVVTQWEPEMNPLVLQGPAPCFSSPEVCPPRSGTLPLHQLKNTIRHLGALSRRKPEPQEGPPGEDRGRLRINRYTSESSRLVE</sequence>
<evidence type="ECO:0000313" key="2">
    <source>
        <dbReference type="EMBL" id="KAJ3611421.1"/>
    </source>
</evidence>